<dbReference type="PROSITE" id="PS51078">
    <property type="entry name" value="ICLR_ED"/>
    <property type="match status" value="1"/>
</dbReference>
<name>A0ABQ2B2V9_9MICO</name>
<dbReference type="InterPro" id="IPR036390">
    <property type="entry name" value="WH_DNA-bd_sf"/>
</dbReference>
<dbReference type="InterPro" id="IPR014757">
    <property type="entry name" value="Tscrpt_reg_IclR_C"/>
</dbReference>
<gene>
    <name evidence="6" type="ORF">GCM10007368_04960</name>
</gene>
<keyword evidence="7" id="KW-1185">Reference proteome</keyword>
<dbReference type="PANTHER" id="PTHR30136:SF24">
    <property type="entry name" value="HTH-TYPE TRANSCRIPTIONAL REPRESSOR ALLR"/>
    <property type="match status" value="1"/>
</dbReference>
<proteinExistence type="predicted"/>
<sequence length="266" mass="28454">MDDGVPEEVEVDAGRRSGRVQSVDRAVALLRAVARSSSPGDATVAALAVRCGLNRATAWRILTTLEAESMVACDRRTGQWQIGVGLVELAGTTGVDSLVRSAQPVLERVSLQTGETAALAVFRGDRLTYVDEVAPTSVVAASWKGRTVPVHATSTGKVLLAFLPVESARRLLGARLKRYTATTVTDRHALDAELDETRRRGYGVCRGEYEPSAYGVSAPVLDSHGHPLAVVSVWGPGSRLTEERFEALGEVVRDAADTIARPSPRR</sequence>
<dbReference type="Pfam" id="PF09339">
    <property type="entry name" value="HTH_IclR"/>
    <property type="match status" value="1"/>
</dbReference>
<feature type="domain" description="HTH iclR-type" evidence="4">
    <location>
        <begin position="20"/>
        <end position="84"/>
    </location>
</feature>
<protein>
    <recommendedName>
        <fullName evidence="8">IclR family transcriptional regulator</fullName>
    </recommendedName>
</protein>
<dbReference type="InterPro" id="IPR050707">
    <property type="entry name" value="HTH_MetabolicPath_Reg"/>
</dbReference>
<dbReference type="RefSeq" id="WP_188522086.1">
    <property type="nucleotide sequence ID" value="NZ_BMDG01000002.1"/>
</dbReference>
<dbReference type="Pfam" id="PF01614">
    <property type="entry name" value="IclR_C"/>
    <property type="match status" value="1"/>
</dbReference>
<dbReference type="Gene3D" id="3.30.450.40">
    <property type="match status" value="1"/>
</dbReference>
<accession>A0ABQ2B2V9</accession>
<evidence type="ECO:0000259" key="5">
    <source>
        <dbReference type="PROSITE" id="PS51078"/>
    </source>
</evidence>
<organism evidence="6 7">
    <name type="scientific">Isoptericola cucumis</name>
    <dbReference type="NCBI Taxonomy" id="1776856"/>
    <lineage>
        <taxon>Bacteria</taxon>
        <taxon>Bacillati</taxon>
        <taxon>Actinomycetota</taxon>
        <taxon>Actinomycetes</taxon>
        <taxon>Micrococcales</taxon>
        <taxon>Promicromonosporaceae</taxon>
        <taxon>Isoptericola</taxon>
    </lineage>
</organism>
<keyword evidence="1" id="KW-0805">Transcription regulation</keyword>
<dbReference type="EMBL" id="BMDG01000002">
    <property type="protein sequence ID" value="GGI05199.1"/>
    <property type="molecule type" value="Genomic_DNA"/>
</dbReference>
<dbReference type="PROSITE" id="PS51077">
    <property type="entry name" value="HTH_ICLR"/>
    <property type="match status" value="1"/>
</dbReference>
<evidence type="ECO:0000256" key="1">
    <source>
        <dbReference type="ARBA" id="ARBA00023015"/>
    </source>
</evidence>
<feature type="domain" description="IclR-ED" evidence="5">
    <location>
        <begin position="85"/>
        <end position="265"/>
    </location>
</feature>
<evidence type="ECO:0008006" key="8">
    <source>
        <dbReference type="Google" id="ProtNLM"/>
    </source>
</evidence>
<dbReference type="SUPFAM" id="SSF55781">
    <property type="entry name" value="GAF domain-like"/>
    <property type="match status" value="1"/>
</dbReference>
<dbReference type="PANTHER" id="PTHR30136">
    <property type="entry name" value="HELIX-TURN-HELIX TRANSCRIPTIONAL REGULATOR, ICLR FAMILY"/>
    <property type="match status" value="1"/>
</dbReference>
<evidence type="ECO:0000259" key="4">
    <source>
        <dbReference type="PROSITE" id="PS51077"/>
    </source>
</evidence>
<dbReference type="Proteomes" id="UP000632535">
    <property type="component" value="Unassembled WGS sequence"/>
</dbReference>
<dbReference type="SMART" id="SM00346">
    <property type="entry name" value="HTH_ICLR"/>
    <property type="match status" value="1"/>
</dbReference>
<evidence type="ECO:0000313" key="7">
    <source>
        <dbReference type="Proteomes" id="UP000632535"/>
    </source>
</evidence>
<comment type="caution">
    <text evidence="6">The sequence shown here is derived from an EMBL/GenBank/DDBJ whole genome shotgun (WGS) entry which is preliminary data.</text>
</comment>
<evidence type="ECO:0000256" key="3">
    <source>
        <dbReference type="ARBA" id="ARBA00023163"/>
    </source>
</evidence>
<dbReference type="Gene3D" id="1.10.10.10">
    <property type="entry name" value="Winged helix-like DNA-binding domain superfamily/Winged helix DNA-binding domain"/>
    <property type="match status" value="1"/>
</dbReference>
<dbReference type="InterPro" id="IPR036388">
    <property type="entry name" value="WH-like_DNA-bd_sf"/>
</dbReference>
<dbReference type="InterPro" id="IPR029016">
    <property type="entry name" value="GAF-like_dom_sf"/>
</dbReference>
<evidence type="ECO:0000313" key="6">
    <source>
        <dbReference type="EMBL" id="GGI05199.1"/>
    </source>
</evidence>
<keyword evidence="3" id="KW-0804">Transcription</keyword>
<dbReference type="SUPFAM" id="SSF46785">
    <property type="entry name" value="Winged helix' DNA-binding domain"/>
    <property type="match status" value="1"/>
</dbReference>
<evidence type="ECO:0000256" key="2">
    <source>
        <dbReference type="ARBA" id="ARBA00023125"/>
    </source>
</evidence>
<keyword evidence="2" id="KW-0238">DNA-binding</keyword>
<dbReference type="InterPro" id="IPR005471">
    <property type="entry name" value="Tscrpt_reg_IclR_N"/>
</dbReference>
<reference evidence="7" key="1">
    <citation type="journal article" date="2019" name="Int. J. Syst. Evol. Microbiol.">
        <title>The Global Catalogue of Microorganisms (GCM) 10K type strain sequencing project: providing services to taxonomists for standard genome sequencing and annotation.</title>
        <authorList>
            <consortium name="The Broad Institute Genomics Platform"/>
            <consortium name="The Broad Institute Genome Sequencing Center for Infectious Disease"/>
            <person name="Wu L."/>
            <person name="Ma J."/>
        </authorList>
    </citation>
    <scope>NUCLEOTIDE SEQUENCE [LARGE SCALE GENOMIC DNA]</scope>
    <source>
        <strain evidence="7">CCM 8653</strain>
    </source>
</reference>